<organism evidence="3 4">
    <name type="scientific">Paenarthrobacter aurescens (strain TC1)</name>
    <dbReference type="NCBI Taxonomy" id="290340"/>
    <lineage>
        <taxon>Bacteria</taxon>
        <taxon>Bacillati</taxon>
        <taxon>Actinomycetota</taxon>
        <taxon>Actinomycetes</taxon>
        <taxon>Micrococcales</taxon>
        <taxon>Micrococcaceae</taxon>
        <taxon>Paenarthrobacter</taxon>
    </lineage>
</organism>
<feature type="signal peptide" evidence="2">
    <location>
        <begin position="1"/>
        <end position="23"/>
    </location>
</feature>
<evidence type="ECO:0000313" key="4">
    <source>
        <dbReference type="Proteomes" id="UP000000637"/>
    </source>
</evidence>
<dbReference type="RefSeq" id="WP_011774446.1">
    <property type="nucleotide sequence ID" value="NC_008711.1"/>
</dbReference>
<name>A1R5J0_PAEAT</name>
<evidence type="ECO:0000256" key="2">
    <source>
        <dbReference type="SAM" id="SignalP"/>
    </source>
</evidence>
<dbReference type="HOGENOM" id="CLU_607871_0_0_11"/>
<feature type="region of interest" description="Disordered" evidence="1">
    <location>
        <begin position="24"/>
        <end position="67"/>
    </location>
</feature>
<proteinExistence type="predicted"/>
<feature type="compositionally biased region" description="Pro residues" evidence="1">
    <location>
        <begin position="53"/>
        <end position="65"/>
    </location>
</feature>
<accession>A1R5J0</accession>
<protein>
    <submittedName>
        <fullName evidence="3">Lipoprotein</fullName>
    </submittedName>
</protein>
<dbReference type="SUPFAM" id="SSF82171">
    <property type="entry name" value="DPP6 N-terminal domain-like"/>
    <property type="match status" value="1"/>
</dbReference>
<dbReference type="STRING" id="290340.AAur_1742"/>
<dbReference type="Proteomes" id="UP000000637">
    <property type="component" value="Chromosome"/>
</dbReference>
<reference evidence="3 4" key="1">
    <citation type="journal article" date="2006" name="PLoS Genet.">
        <title>Secrets of soil survival revealed by the genome sequence of Arthrobacter aurescens TC1.</title>
        <authorList>
            <person name="Mongodin E.F."/>
            <person name="Shapir N."/>
            <person name="Daugherty S.C."/>
            <person name="DeBoy R.T."/>
            <person name="Emerson J.B."/>
            <person name="Shvartzbeyn A."/>
            <person name="Radune D."/>
            <person name="Vamathevan J."/>
            <person name="Riggs F."/>
            <person name="Grinberg V."/>
            <person name="Khouri H."/>
            <person name="Wackett L.P."/>
            <person name="Nelson K.E."/>
            <person name="Sadowsky M.J."/>
        </authorList>
    </citation>
    <scope>NUCLEOTIDE SEQUENCE [LARGE SCALE GENOMIC DNA]</scope>
    <source>
        <strain evidence="3 4">TC1</strain>
    </source>
</reference>
<dbReference type="EMBL" id="CP000474">
    <property type="protein sequence ID" value="ABM10292.1"/>
    <property type="molecule type" value="Genomic_DNA"/>
</dbReference>
<dbReference type="KEGG" id="aau:AAur_1742"/>
<feature type="chain" id="PRO_5002635986" evidence="2">
    <location>
        <begin position="24"/>
        <end position="450"/>
    </location>
</feature>
<feature type="compositionally biased region" description="Low complexity" evidence="1">
    <location>
        <begin position="41"/>
        <end position="52"/>
    </location>
</feature>
<evidence type="ECO:0000256" key="1">
    <source>
        <dbReference type="SAM" id="MobiDB-lite"/>
    </source>
</evidence>
<feature type="compositionally biased region" description="Polar residues" evidence="1">
    <location>
        <begin position="24"/>
        <end position="34"/>
    </location>
</feature>
<keyword evidence="2" id="KW-0732">Signal</keyword>
<evidence type="ECO:0000313" key="3">
    <source>
        <dbReference type="EMBL" id="ABM10292.1"/>
    </source>
</evidence>
<keyword evidence="3" id="KW-0449">Lipoprotein</keyword>
<keyword evidence="4" id="KW-1185">Reference proteome</keyword>
<dbReference type="AlphaFoldDB" id="A1R5J0"/>
<gene>
    <name evidence="3" type="ordered locus">AAur_1742</name>
</gene>
<dbReference type="PROSITE" id="PS51257">
    <property type="entry name" value="PROKAR_LIPOPROTEIN"/>
    <property type="match status" value="1"/>
</dbReference>
<sequence>MKSPQLPALLIAVFSAVIVAASACSPQPDTSGQQPSPPAESSPTDSSSQKPPDSSPEPATQPAPVGPEGIVVATGVLNTNLIGTQIHVINPETGASTLLADLSRIKKTVGASLDASMTITLGRGDNAPEDQLWRALFSPDFTKAVAVRKGGSGDASQHGWIDLTNGEFTDVTTKLASKDDFSSTVMYEHPLFGADGDFYISSRVSIGNSLGKAKVLRTSTSDPSKTSVAAEFTRGTNFWVQPDGHIVECELAWCLEELTDPHPSIDPIALIPKTNRKVEPPVVDEQNKRIAFLSAVDSVSPLELFVMDVDSGTPRKVDVDKKIKFGTTTLLESQGSRLLGWTTGKTSTQVDKSSLLGKWQGPVSGDRSAYDVVVEIGQNEEGLTGRVEYPQLNCKATWHENDAGWAGIHMREELLTGKCAADVQLVLIPDGDKLRVQFSPGSIVSTMTKR</sequence>